<reference evidence="4 5" key="1">
    <citation type="submission" date="2016-10" db="EMBL/GenBank/DDBJ databases">
        <authorList>
            <person name="de Groot N.N."/>
        </authorList>
    </citation>
    <scope>NUCLEOTIDE SEQUENCE [LARGE SCALE GENOMIC DNA]</scope>
    <source>
        <strain evidence="4 5">DSM 22220</strain>
    </source>
</reference>
<keyword evidence="1 4" id="KW-0489">Methyltransferase</keyword>
<protein>
    <submittedName>
        <fullName evidence="4">SAM-dependent methyltransferase, MidA family</fullName>
    </submittedName>
</protein>
<dbReference type="EMBL" id="FNAH01000004">
    <property type="protein sequence ID" value="SDE16405.1"/>
    <property type="molecule type" value="Genomic_DNA"/>
</dbReference>
<keyword evidence="5" id="KW-1185">Reference proteome</keyword>
<evidence type="ECO:0000256" key="2">
    <source>
        <dbReference type="ARBA" id="ARBA00022679"/>
    </source>
</evidence>
<evidence type="ECO:0000256" key="1">
    <source>
        <dbReference type="ARBA" id="ARBA00022603"/>
    </source>
</evidence>
<dbReference type="OrthoDB" id="9794208at2"/>
<dbReference type="InterPro" id="IPR038375">
    <property type="entry name" value="NDUFAF7_sf"/>
</dbReference>
<dbReference type="Pfam" id="PF02636">
    <property type="entry name" value="Methyltransf_28"/>
    <property type="match status" value="1"/>
</dbReference>
<proteinExistence type="predicted"/>
<organism evidence="4 5">
    <name type="scientific">Paracoccus isoporae</name>
    <dbReference type="NCBI Taxonomy" id="591205"/>
    <lineage>
        <taxon>Bacteria</taxon>
        <taxon>Pseudomonadati</taxon>
        <taxon>Pseudomonadota</taxon>
        <taxon>Alphaproteobacteria</taxon>
        <taxon>Rhodobacterales</taxon>
        <taxon>Paracoccaceae</taxon>
        <taxon>Paracoccus</taxon>
    </lineage>
</organism>
<name>A0A1G7AQX4_9RHOB</name>
<accession>A0A1G7AQX4</accession>
<dbReference type="GO" id="GO:0035243">
    <property type="term" value="F:protein-arginine omega-N symmetric methyltransferase activity"/>
    <property type="evidence" value="ECO:0007669"/>
    <property type="project" value="TreeGrafter"/>
</dbReference>
<evidence type="ECO:0000313" key="5">
    <source>
        <dbReference type="Proteomes" id="UP000199344"/>
    </source>
</evidence>
<dbReference type="PANTHER" id="PTHR12049">
    <property type="entry name" value="PROTEIN ARGININE METHYLTRANSFERASE NDUFAF7, MITOCHONDRIAL"/>
    <property type="match status" value="1"/>
</dbReference>
<dbReference type="RefSeq" id="WP_090522954.1">
    <property type="nucleotide sequence ID" value="NZ_FNAH01000004.1"/>
</dbReference>
<dbReference type="STRING" id="591205.SAMN05421538_104202"/>
<dbReference type="AlphaFoldDB" id="A0A1G7AQX4"/>
<gene>
    <name evidence="4" type="ORF">SAMN05421538_104202</name>
</gene>
<feature type="compositionally biased region" description="Basic and acidic residues" evidence="3">
    <location>
        <begin position="346"/>
        <end position="355"/>
    </location>
</feature>
<evidence type="ECO:0000313" key="4">
    <source>
        <dbReference type="EMBL" id="SDE16405.1"/>
    </source>
</evidence>
<feature type="region of interest" description="Disordered" evidence="3">
    <location>
        <begin position="336"/>
        <end position="355"/>
    </location>
</feature>
<dbReference type="PANTHER" id="PTHR12049:SF7">
    <property type="entry name" value="PROTEIN ARGININE METHYLTRANSFERASE NDUFAF7, MITOCHONDRIAL"/>
    <property type="match status" value="1"/>
</dbReference>
<dbReference type="GO" id="GO:0032259">
    <property type="term" value="P:methylation"/>
    <property type="evidence" value="ECO:0007669"/>
    <property type="project" value="UniProtKB-KW"/>
</dbReference>
<dbReference type="Proteomes" id="UP000199344">
    <property type="component" value="Unassembled WGS sequence"/>
</dbReference>
<dbReference type="InterPro" id="IPR003788">
    <property type="entry name" value="NDUFAF7"/>
</dbReference>
<dbReference type="SUPFAM" id="SSF53335">
    <property type="entry name" value="S-adenosyl-L-methionine-dependent methyltransferases"/>
    <property type="match status" value="1"/>
</dbReference>
<dbReference type="Gene3D" id="3.40.50.12710">
    <property type="match status" value="1"/>
</dbReference>
<dbReference type="InterPro" id="IPR029063">
    <property type="entry name" value="SAM-dependent_MTases_sf"/>
</dbReference>
<keyword evidence="2 4" id="KW-0808">Transferase</keyword>
<sequence length="355" mass="37495">MTRLAALIADEIRRSGPISVARYMELCLLHPDHGYYATRDPFGRAGDFVTAPEISQVFGELLGLFLGQCWMDQGGPAPFTLAEIGPGRGTLMEDARRAMRVVPGMAEAARLHLVEASPHLRSLQRARLGADLRHLDQVADLPDAPLYLLANEFLDALPIRQFQRVEAGWAERLIGLGEERLAFGLGPLMTLDLPGRPGEVIERCPPAEAVIRAVAGRIAAQGGVALFIDYGGWNGRGDTFQAVAGHRPVDPLAAPGEADLTAHVDFAPLAAAAHAAGCAAAMTTQGALLRDLGIGARAARLAASGDPGAIRAAERLTRGDEMGELFKALAIWPRGGPAPPGFGNPHRTDPADGGT</sequence>
<evidence type="ECO:0000256" key="3">
    <source>
        <dbReference type="SAM" id="MobiDB-lite"/>
    </source>
</evidence>